<comment type="catalytic activity">
    <reaction evidence="5">
        <text>L-glutaminyl-[protein] + H2O = L-glutamyl-[protein] + NH4(+)</text>
        <dbReference type="Rhea" id="RHEA:16441"/>
        <dbReference type="Rhea" id="RHEA-COMP:10207"/>
        <dbReference type="Rhea" id="RHEA-COMP:10208"/>
        <dbReference type="ChEBI" id="CHEBI:15377"/>
        <dbReference type="ChEBI" id="CHEBI:28938"/>
        <dbReference type="ChEBI" id="CHEBI:29973"/>
        <dbReference type="ChEBI" id="CHEBI:30011"/>
        <dbReference type="EC" id="3.5.1.44"/>
    </reaction>
</comment>
<keyword evidence="5 7" id="KW-0597">Phosphoprotein</keyword>
<dbReference type="PROSITE" id="PS50122">
    <property type="entry name" value="CHEB"/>
    <property type="match status" value="1"/>
</dbReference>
<comment type="subcellular location">
    <subcellularLocation>
        <location evidence="5">Cytoplasm</location>
    </subcellularLocation>
</comment>
<dbReference type="PIRSF" id="PIRSF000876">
    <property type="entry name" value="RR_chemtxs_CheB"/>
    <property type="match status" value="1"/>
</dbReference>
<evidence type="ECO:0000313" key="11">
    <source>
        <dbReference type="Proteomes" id="UP000245263"/>
    </source>
</evidence>
<dbReference type="SMART" id="SM00448">
    <property type="entry name" value="REC"/>
    <property type="match status" value="1"/>
</dbReference>
<dbReference type="Gene3D" id="3.40.50.2300">
    <property type="match status" value="1"/>
</dbReference>
<keyword evidence="11" id="KW-1185">Reference proteome</keyword>
<dbReference type="EC" id="3.5.1.44" evidence="5"/>
<dbReference type="PROSITE" id="PS50110">
    <property type="entry name" value="RESPONSE_REGULATORY"/>
    <property type="match status" value="1"/>
</dbReference>
<dbReference type="RefSeq" id="WP_109020356.1">
    <property type="nucleotide sequence ID" value="NZ_AP025028.1"/>
</dbReference>
<dbReference type="PANTHER" id="PTHR42872">
    <property type="entry name" value="PROTEIN-GLUTAMATE METHYLESTERASE/PROTEIN-GLUTAMINE GLUTAMINASE"/>
    <property type="match status" value="1"/>
</dbReference>
<dbReference type="InterPro" id="IPR000673">
    <property type="entry name" value="Sig_transdc_resp-reg_Me-estase"/>
</dbReference>
<evidence type="ECO:0000256" key="7">
    <source>
        <dbReference type="PROSITE-ProRule" id="PRU00169"/>
    </source>
</evidence>
<organism evidence="10 11">
    <name type="scientific">Leptospira kobayashii</name>
    <dbReference type="NCBI Taxonomy" id="1917830"/>
    <lineage>
        <taxon>Bacteria</taxon>
        <taxon>Pseudomonadati</taxon>
        <taxon>Spirochaetota</taxon>
        <taxon>Spirochaetia</taxon>
        <taxon>Leptospirales</taxon>
        <taxon>Leptospiraceae</taxon>
        <taxon>Leptospira</taxon>
    </lineage>
</organism>
<evidence type="ECO:0000256" key="2">
    <source>
        <dbReference type="ARBA" id="ARBA00022500"/>
    </source>
</evidence>
<dbReference type="PANTHER" id="PTHR42872:SF6">
    <property type="entry name" value="PROTEIN-GLUTAMATE METHYLESTERASE_PROTEIN-GLUTAMINE GLUTAMINASE"/>
    <property type="match status" value="1"/>
</dbReference>
<keyword evidence="2 5" id="KW-0145">Chemotaxis</keyword>
<dbReference type="Gene3D" id="3.40.50.180">
    <property type="entry name" value="Methylesterase CheB, C-terminal domain"/>
    <property type="match status" value="1"/>
</dbReference>
<feature type="domain" description="Response regulatory" evidence="8">
    <location>
        <begin position="5"/>
        <end position="122"/>
    </location>
</feature>
<comment type="similarity">
    <text evidence="5">Belongs to the CheB family.</text>
</comment>
<dbReference type="EMBL" id="AP025028">
    <property type="protein sequence ID" value="BDA79700.1"/>
    <property type="molecule type" value="Genomic_DNA"/>
</dbReference>
<keyword evidence="1 5" id="KW-0963">Cytoplasm</keyword>
<dbReference type="Pfam" id="PF00072">
    <property type="entry name" value="Response_reg"/>
    <property type="match status" value="1"/>
</dbReference>
<feature type="domain" description="CheB-type methylesterase" evidence="9">
    <location>
        <begin position="152"/>
        <end position="349"/>
    </location>
</feature>
<comment type="PTM">
    <text evidence="5">Phosphorylated by CheA. Phosphorylation of the N-terminal regulatory domain activates the methylesterase activity.</text>
</comment>
<comment type="function">
    <text evidence="5">Involved in chemotaxis. Part of a chemotaxis signal transduction system that modulates chemotaxis in response to various stimuli. Catalyzes the demethylation of specific methylglutamate residues introduced into the chemoreceptors (methyl-accepting chemotaxis proteins or MCP) by CheR. Also mediates the irreversible deamidation of specific glutamine residues to glutamic acid.</text>
</comment>
<name>A0ABM7ULA4_9LEPT</name>
<reference evidence="10 11" key="1">
    <citation type="submission" date="2021-08" db="EMBL/GenBank/DDBJ databases">
        <title>Complete genome sequence of Leptospira kobayashii strain E30.</title>
        <authorList>
            <person name="Nakao R."/>
            <person name="Nakamura S."/>
            <person name="Masuzawa T."/>
            <person name="Koizumi N."/>
        </authorList>
    </citation>
    <scope>NUCLEOTIDE SEQUENCE [LARGE SCALE GENOMIC DNA]</scope>
    <source>
        <strain evidence="10 11">E30</strain>
    </source>
</reference>
<dbReference type="SUPFAM" id="SSF52738">
    <property type="entry name" value="Methylesterase CheB, C-terminal domain"/>
    <property type="match status" value="1"/>
</dbReference>
<dbReference type="EC" id="3.1.1.61" evidence="5"/>
<feature type="modified residue" description="4-aspartylphosphate" evidence="5 7">
    <location>
        <position position="56"/>
    </location>
</feature>
<dbReference type="HAMAP" id="MF_00099">
    <property type="entry name" value="CheB_chemtxs"/>
    <property type="match status" value="1"/>
</dbReference>
<dbReference type="InterPro" id="IPR001789">
    <property type="entry name" value="Sig_transdc_resp-reg_receiver"/>
</dbReference>
<proteinExistence type="inferred from homology"/>
<dbReference type="SUPFAM" id="SSF52172">
    <property type="entry name" value="CheY-like"/>
    <property type="match status" value="1"/>
</dbReference>
<dbReference type="Pfam" id="PF01339">
    <property type="entry name" value="CheB_methylest"/>
    <property type="match status" value="1"/>
</dbReference>
<dbReference type="CDD" id="cd16432">
    <property type="entry name" value="CheB_Rec"/>
    <property type="match status" value="1"/>
</dbReference>
<evidence type="ECO:0000256" key="4">
    <source>
        <dbReference type="ARBA" id="ARBA00048267"/>
    </source>
</evidence>
<evidence type="ECO:0000256" key="1">
    <source>
        <dbReference type="ARBA" id="ARBA00022490"/>
    </source>
</evidence>
<dbReference type="InterPro" id="IPR011006">
    <property type="entry name" value="CheY-like_superfamily"/>
</dbReference>
<dbReference type="InterPro" id="IPR035909">
    <property type="entry name" value="CheB_C"/>
</dbReference>
<feature type="active site" evidence="5 6">
    <location>
        <position position="292"/>
    </location>
</feature>
<evidence type="ECO:0000313" key="10">
    <source>
        <dbReference type="EMBL" id="BDA79700.1"/>
    </source>
</evidence>
<protein>
    <recommendedName>
        <fullName evidence="5">Protein-glutamate methylesterase/protein-glutamine glutaminase</fullName>
        <ecNumber evidence="5">3.1.1.61</ecNumber>
        <ecNumber evidence="5">3.5.1.44</ecNumber>
    </recommendedName>
</protein>
<keyword evidence="3 5" id="KW-0378">Hydrolase</keyword>
<comment type="domain">
    <text evidence="5">Contains a C-terminal catalytic domain, and an N-terminal region which modulates catalytic activity.</text>
</comment>
<evidence type="ECO:0000256" key="5">
    <source>
        <dbReference type="HAMAP-Rule" id="MF_00099"/>
    </source>
</evidence>
<dbReference type="NCBIfam" id="NF001965">
    <property type="entry name" value="PRK00742.1"/>
    <property type="match status" value="1"/>
</dbReference>
<evidence type="ECO:0000256" key="6">
    <source>
        <dbReference type="PROSITE-ProRule" id="PRU00050"/>
    </source>
</evidence>
<evidence type="ECO:0000259" key="9">
    <source>
        <dbReference type="PROSITE" id="PS50122"/>
    </source>
</evidence>
<sequence>MTVRKVLIVDDQKSVRSMIRKWIESDPEWKVAAEASNPFEARDRILETGPDAMTLDVHMPGMDGIEFLKKLLPQYPLPVIMFSSLTTEGAGTTLEALEAGAFDFLAKPSGTPESLEETKTDLLEKLKSTIGFNAQSNFFRNASVSKLKTQTPQTSISTYKKKFILIGSSTGGTNALRTVLSNFNEHMPATLVVQHMPENFTLLFAKRLRSELGLEIREAQNNERIEAGTILIAPGDFHLTIQKNGKDYFTKLTKTEKYNGHRPSVDVLFESAEALKIADQSIGAILTGMGGDGAKGLLKLKNSGCLTVGQNKETCVVYGMPRVAFEIGAVNHQLPLDQIGEKIKALAQL</sequence>
<feature type="active site" evidence="5 6">
    <location>
        <position position="195"/>
    </location>
</feature>
<dbReference type="Proteomes" id="UP000245263">
    <property type="component" value="Chromosome 1"/>
</dbReference>
<feature type="active site" evidence="5 6">
    <location>
        <position position="169"/>
    </location>
</feature>
<evidence type="ECO:0000256" key="3">
    <source>
        <dbReference type="ARBA" id="ARBA00022801"/>
    </source>
</evidence>
<accession>A0ABM7ULA4</accession>
<dbReference type="InterPro" id="IPR008248">
    <property type="entry name" value="CheB-like"/>
</dbReference>
<comment type="catalytic activity">
    <reaction evidence="4 5">
        <text>[protein]-L-glutamate 5-O-methyl ester + H2O = L-glutamyl-[protein] + methanol + H(+)</text>
        <dbReference type="Rhea" id="RHEA:23236"/>
        <dbReference type="Rhea" id="RHEA-COMP:10208"/>
        <dbReference type="Rhea" id="RHEA-COMP:10311"/>
        <dbReference type="ChEBI" id="CHEBI:15377"/>
        <dbReference type="ChEBI" id="CHEBI:15378"/>
        <dbReference type="ChEBI" id="CHEBI:17790"/>
        <dbReference type="ChEBI" id="CHEBI:29973"/>
        <dbReference type="ChEBI" id="CHEBI:82795"/>
        <dbReference type="EC" id="3.1.1.61"/>
    </reaction>
</comment>
<gene>
    <name evidence="10" type="primary">cheB2</name>
    <name evidence="5" type="synonym">cheB</name>
    <name evidence="10" type="ORF">LPTSP3_g26300</name>
</gene>
<dbReference type="CDD" id="cd17541">
    <property type="entry name" value="REC_CheB-like"/>
    <property type="match status" value="1"/>
</dbReference>
<evidence type="ECO:0000259" key="8">
    <source>
        <dbReference type="PROSITE" id="PS50110"/>
    </source>
</evidence>